<evidence type="ECO:0000313" key="3">
    <source>
        <dbReference type="Proteomes" id="UP001501153"/>
    </source>
</evidence>
<dbReference type="EMBL" id="BAABGZ010000010">
    <property type="protein sequence ID" value="GAA4349823.1"/>
    <property type="molecule type" value="Genomic_DNA"/>
</dbReference>
<proteinExistence type="predicted"/>
<protein>
    <submittedName>
        <fullName evidence="2">Uncharacterized protein</fullName>
    </submittedName>
</protein>
<gene>
    <name evidence="2" type="ORF">GCM10023185_06870</name>
</gene>
<evidence type="ECO:0000313" key="2">
    <source>
        <dbReference type="EMBL" id="GAA4349823.1"/>
    </source>
</evidence>
<name>A0ABP8I236_9BACT</name>
<feature type="compositionally biased region" description="Basic and acidic residues" evidence="1">
    <location>
        <begin position="52"/>
        <end position="66"/>
    </location>
</feature>
<keyword evidence="3" id="KW-1185">Reference proteome</keyword>
<comment type="caution">
    <text evidence="2">The sequence shown here is derived from an EMBL/GenBank/DDBJ whole genome shotgun (WGS) entry which is preliminary data.</text>
</comment>
<organism evidence="2 3">
    <name type="scientific">Hymenobacter saemangeumensis</name>
    <dbReference type="NCBI Taxonomy" id="1084522"/>
    <lineage>
        <taxon>Bacteria</taxon>
        <taxon>Pseudomonadati</taxon>
        <taxon>Bacteroidota</taxon>
        <taxon>Cytophagia</taxon>
        <taxon>Cytophagales</taxon>
        <taxon>Hymenobacteraceae</taxon>
        <taxon>Hymenobacter</taxon>
    </lineage>
</organism>
<reference evidence="3" key="1">
    <citation type="journal article" date="2019" name="Int. J. Syst. Evol. Microbiol.">
        <title>The Global Catalogue of Microorganisms (GCM) 10K type strain sequencing project: providing services to taxonomists for standard genome sequencing and annotation.</title>
        <authorList>
            <consortium name="The Broad Institute Genomics Platform"/>
            <consortium name="The Broad Institute Genome Sequencing Center for Infectious Disease"/>
            <person name="Wu L."/>
            <person name="Ma J."/>
        </authorList>
    </citation>
    <scope>NUCLEOTIDE SEQUENCE [LARGE SCALE GENOMIC DNA]</scope>
    <source>
        <strain evidence="3">JCM 17923</strain>
    </source>
</reference>
<evidence type="ECO:0000256" key="1">
    <source>
        <dbReference type="SAM" id="MobiDB-lite"/>
    </source>
</evidence>
<feature type="region of interest" description="Disordered" evidence="1">
    <location>
        <begin position="49"/>
        <end position="75"/>
    </location>
</feature>
<dbReference type="RefSeq" id="WP_345233841.1">
    <property type="nucleotide sequence ID" value="NZ_BAABGZ010000010.1"/>
</dbReference>
<dbReference type="Proteomes" id="UP001501153">
    <property type="component" value="Unassembled WGS sequence"/>
</dbReference>
<feature type="region of interest" description="Disordered" evidence="1">
    <location>
        <begin position="1"/>
        <end position="20"/>
    </location>
</feature>
<sequence>MPRGKKKAAEGAETPDYSAHFEANPGVNTLLVTSDGQVFTEANAQWAKSHAKGLEDRTITEVHNDDAEGEEEDAE</sequence>
<accession>A0ABP8I236</accession>